<dbReference type="EMBL" id="HADX01004420">
    <property type="protein sequence ID" value="SBP26652.1"/>
    <property type="molecule type" value="Transcribed_RNA"/>
</dbReference>
<reference evidence="8" key="1">
    <citation type="submission" date="2016-05" db="EMBL/GenBank/DDBJ databases">
        <authorList>
            <person name="Lavstsen T."/>
            <person name="Jespersen J.S."/>
        </authorList>
    </citation>
    <scope>NUCLEOTIDE SEQUENCE</scope>
    <source>
        <tissue evidence="8">Brain</tissue>
    </source>
</reference>
<dbReference type="AlphaFoldDB" id="A0A1A7WHP8"/>
<dbReference type="InterPro" id="IPR000301">
    <property type="entry name" value="Tetraspanin_animals"/>
</dbReference>
<dbReference type="PANTHER" id="PTHR19282">
    <property type="entry name" value="TETRASPANIN"/>
    <property type="match status" value="1"/>
</dbReference>
<evidence type="ECO:0000256" key="1">
    <source>
        <dbReference type="ARBA" id="ARBA00004141"/>
    </source>
</evidence>
<evidence type="ECO:0000313" key="8">
    <source>
        <dbReference type="EMBL" id="SBP05308.1"/>
    </source>
</evidence>
<feature type="transmembrane region" description="Helical" evidence="7">
    <location>
        <begin position="75"/>
        <end position="101"/>
    </location>
</feature>
<protein>
    <recommendedName>
        <fullName evidence="7">Tetraspanin</fullName>
    </recommendedName>
</protein>
<sequence>MGKINGCLKCVFVFFNVLFGILGCLLIYLAVRVTASSIQMSTLGAPGIGWIWVIALGVFAMSALGIFAAFSENSIALKIFAGFMVIGMIIMLIFGIVVAVLRNKIKDGLLHGAKELVNPIMENEDTRAMLDTLQRTFQCCGVASAEDWGSTIPDSCGCTSTYSSTSNCKTKPQGSSGPALIYSMSCNLALFSLIDIGLKVMMGFMFGFAITAVMGLIFSIVMIRQITRH</sequence>
<feature type="transmembrane region" description="Helical" evidence="7">
    <location>
        <begin position="12"/>
        <end position="31"/>
    </location>
</feature>
<evidence type="ECO:0000256" key="4">
    <source>
        <dbReference type="ARBA" id="ARBA00022989"/>
    </source>
</evidence>
<keyword evidence="5 7" id="KW-0472">Membrane</keyword>
<comment type="similarity">
    <text evidence="2 7">Belongs to the tetraspanin (TM4SF) family.</text>
</comment>
<proteinExistence type="inferred from homology"/>
<dbReference type="Pfam" id="PF00335">
    <property type="entry name" value="Tetraspanin"/>
    <property type="match status" value="1"/>
</dbReference>
<feature type="transmembrane region" description="Helical" evidence="7">
    <location>
        <begin position="204"/>
        <end position="223"/>
    </location>
</feature>
<evidence type="ECO:0000256" key="6">
    <source>
        <dbReference type="PIRSR" id="PIRSR002419-1"/>
    </source>
</evidence>
<keyword evidence="6" id="KW-1015">Disulfide bond</keyword>
<dbReference type="SUPFAM" id="SSF48652">
    <property type="entry name" value="Tetraspanin"/>
    <property type="match status" value="1"/>
</dbReference>
<reference evidence="8" key="2">
    <citation type="submission" date="2016-06" db="EMBL/GenBank/DDBJ databases">
        <title>The genome of a short-lived fish provides insights into sex chromosome evolution and the genetic control of aging.</title>
        <authorList>
            <person name="Reichwald K."/>
            <person name="Felder M."/>
            <person name="Petzold A."/>
            <person name="Koch P."/>
            <person name="Groth M."/>
            <person name="Platzer M."/>
        </authorList>
    </citation>
    <scope>NUCLEOTIDE SEQUENCE</scope>
    <source>
        <tissue evidence="8">Brain</tissue>
    </source>
</reference>
<keyword evidence="4 7" id="KW-1133">Transmembrane helix</keyword>
<dbReference type="InterPro" id="IPR018499">
    <property type="entry name" value="Tetraspanin/Peripherin"/>
</dbReference>
<organism evidence="8">
    <name type="scientific">Iconisemion striatum</name>
    <dbReference type="NCBI Taxonomy" id="60296"/>
    <lineage>
        <taxon>Eukaryota</taxon>
        <taxon>Metazoa</taxon>
        <taxon>Chordata</taxon>
        <taxon>Craniata</taxon>
        <taxon>Vertebrata</taxon>
        <taxon>Euteleostomi</taxon>
        <taxon>Actinopterygii</taxon>
        <taxon>Neopterygii</taxon>
        <taxon>Teleostei</taxon>
        <taxon>Neoteleostei</taxon>
        <taxon>Acanthomorphata</taxon>
        <taxon>Ovalentaria</taxon>
        <taxon>Atherinomorphae</taxon>
        <taxon>Cyprinodontiformes</taxon>
        <taxon>Nothobranchiidae</taxon>
        <taxon>Iconisemion</taxon>
    </lineage>
</organism>
<dbReference type="Gene3D" id="1.10.1450.10">
    <property type="entry name" value="Tetraspanin"/>
    <property type="match status" value="1"/>
</dbReference>
<accession>A0A1A7WHP8</accession>
<dbReference type="GO" id="GO:1900746">
    <property type="term" value="P:regulation of vascular endothelial growth factor signaling pathway"/>
    <property type="evidence" value="ECO:0007669"/>
    <property type="project" value="TreeGrafter"/>
</dbReference>
<evidence type="ECO:0000256" key="7">
    <source>
        <dbReference type="RuleBase" id="RU361218"/>
    </source>
</evidence>
<dbReference type="PANTHER" id="PTHR19282:SF456">
    <property type="entry name" value="CD63 MOLECULE"/>
    <property type="match status" value="1"/>
</dbReference>
<feature type="disulfide bond" evidence="6">
    <location>
        <begin position="139"/>
        <end position="168"/>
    </location>
</feature>
<feature type="transmembrane region" description="Helical" evidence="7">
    <location>
        <begin position="43"/>
        <end position="69"/>
    </location>
</feature>
<dbReference type="GO" id="GO:0005886">
    <property type="term" value="C:plasma membrane"/>
    <property type="evidence" value="ECO:0007669"/>
    <property type="project" value="TreeGrafter"/>
</dbReference>
<dbReference type="PROSITE" id="PS51257">
    <property type="entry name" value="PROKAR_LIPOPROTEIN"/>
    <property type="match status" value="1"/>
</dbReference>
<keyword evidence="3 7" id="KW-0812">Transmembrane</keyword>
<dbReference type="PIRSF" id="PIRSF002419">
    <property type="entry name" value="Tetraspanin"/>
    <property type="match status" value="1"/>
</dbReference>
<gene>
    <name evidence="8" type="primary">Nfu_g_1_014949</name>
</gene>
<evidence type="ECO:0000256" key="2">
    <source>
        <dbReference type="ARBA" id="ARBA00006840"/>
    </source>
</evidence>
<dbReference type="EMBL" id="HADW01003908">
    <property type="protein sequence ID" value="SBP05308.1"/>
    <property type="molecule type" value="Transcribed_RNA"/>
</dbReference>
<name>A0A1A7WHP8_9TELE</name>
<feature type="disulfide bond" evidence="6">
    <location>
        <begin position="140"/>
        <end position="156"/>
    </location>
</feature>
<comment type="subcellular location">
    <subcellularLocation>
        <location evidence="1 7">Membrane</location>
        <topology evidence="1 7">Multi-pass membrane protein</topology>
    </subcellularLocation>
</comment>
<evidence type="ECO:0000256" key="5">
    <source>
        <dbReference type="ARBA" id="ARBA00023136"/>
    </source>
</evidence>
<evidence type="ECO:0000256" key="3">
    <source>
        <dbReference type="ARBA" id="ARBA00022692"/>
    </source>
</evidence>
<dbReference type="PRINTS" id="PR00259">
    <property type="entry name" value="TMFOUR"/>
</dbReference>
<dbReference type="InterPro" id="IPR008952">
    <property type="entry name" value="Tetraspanin_EC2_sf"/>
</dbReference>